<dbReference type="SUPFAM" id="SSF101744">
    <property type="entry name" value="Rof/RNase P subunit-like"/>
    <property type="match status" value="1"/>
</dbReference>
<evidence type="ECO:0000256" key="5">
    <source>
        <dbReference type="ARBA" id="ARBA00022801"/>
    </source>
</evidence>
<evidence type="ECO:0000313" key="7">
    <source>
        <dbReference type="EMBL" id="AIC14701.1"/>
    </source>
</evidence>
<dbReference type="GO" id="GO:0030677">
    <property type="term" value="C:ribonuclease P complex"/>
    <property type="evidence" value="ECO:0007669"/>
    <property type="project" value="UniProtKB-UniRule"/>
</dbReference>
<accession>A0A060HM98</accession>
<dbReference type="KEGG" id="nvn:NVIE_005050"/>
<name>A0A060HM98_9ARCH</name>
<evidence type="ECO:0000256" key="3">
    <source>
        <dbReference type="ARBA" id="ARBA00022722"/>
    </source>
</evidence>
<keyword evidence="4 6" id="KW-0255">Endonuclease</keyword>
<comment type="similarity">
    <text evidence="6">Belongs to the eukaryotic/archaeal RNase P protein component 1 family.</text>
</comment>
<evidence type="ECO:0000256" key="1">
    <source>
        <dbReference type="ARBA" id="ARBA00022490"/>
    </source>
</evidence>
<keyword evidence="2 6" id="KW-0819">tRNA processing</keyword>
<proteinExistence type="inferred from homology"/>
<dbReference type="InterPro" id="IPR036980">
    <property type="entry name" value="RNase_P/MRP_Rpp29_sf"/>
</dbReference>
<dbReference type="GO" id="GO:0005737">
    <property type="term" value="C:cytoplasm"/>
    <property type="evidence" value="ECO:0007669"/>
    <property type="project" value="UniProtKB-SubCell"/>
</dbReference>
<dbReference type="Gene3D" id="2.30.30.210">
    <property type="entry name" value="Ribonuclease P/MRP, subunit p29"/>
    <property type="match status" value="1"/>
</dbReference>
<dbReference type="InterPro" id="IPR023538">
    <property type="entry name" value="RNP1"/>
</dbReference>
<evidence type="ECO:0000256" key="2">
    <source>
        <dbReference type="ARBA" id="ARBA00022694"/>
    </source>
</evidence>
<keyword evidence="3 6" id="KW-0540">Nuclease</keyword>
<dbReference type="InterPro" id="IPR023534">
    <property type="entry name" value="Rof/RNase_P-like"/>
</dbReference>
<dbReference type="Pfam" id="PF01868">
    <property type="entry name" value="RNase_P-MRP_p29"/>
    <property type="match status" value="1"/>
</dbReference>
<dbReference type="HOGENOM" id="CLU_107020_2_1_2"/>
<keyword evidence="8" id="KW-1185">Reference proteome</keyword>
<keyword evidence="5 6" id="KW-0378">Hydrolase</keyword>
<dbReference type="SMART" id="SM00538">
    <property type="entry name" value="POP4"/>
    <property type="match status" value="1"/>
</dbReference>
<organism evidence="7 8">
    <name type="scientific">Nitrososphaera viennensis EN76</name>
    <dbReference type="NCBI Taxonomy" id="926571"/>
    <lineage>
        <taxon>Archaea</taxon>
        <taxon>Nitrososphaerota</taxon>
        <taxon>Nitrososphaeria</taxon>
        <taxon>Nitrososphaerales</taxon>
        <taxon>Nitrososphaeraceae</taxon>
        <taxon>Nitrososphaera</taxon>
    </lineage>
</organism>
<dbReference type="HAMAP" id="MF_00754">
    <property type="entry name" value="RNase_P_1"/>
    <property type="match status" value="1"/>
</dbReference>
<gene>
    <name evidence="7" type="primary">rpn</name>
    <name evidence="6" type="synonym">rnp1</name>
    <name evidence="7" type="ORF">NVIE_005050</name>
</gene>
<dbReference type="GO" id="GO:0003723">
    <property type="term" value="F:RNA binding"/>
    <property type="evidence" value="ECO:0007669"/>
    <property type="project" value="InterPro"/>
</dbReference>
<dbReference type="STRING" id="926571.NVIE_005050"/>
<dbReference type="EC" id="3.1.26.5" evidence="6"/>
<dbReference type="GO" id="GO:0001682">
    <property type="term" value="P:tRNA 5'-leader removal"/>
    <property type="evidence" value="ECO:0007669"/>
    <property type="project" value="UniProtKB-UniRule"/>
</dbReference>
<dbReference type="EMBL" id="CP007536">
    <property type="protein sequence ID" value="AIC14701.1"/>
    <property type="molecule type" value="Genomic_DNA"/>
</dbReference>
<comment type="catalytic activity">
    <reaction evidence="6">
        <text>Endonucleolytic cleavage of RNA, removing 5'-extranucleotides from tRNA precursor.</text>
        <dbReference type="EC" id="3.1.26.5"/>
    </reaction>
</comment>
<evidence type="ECO:0000256" key="4">
    <source>
        <dbReference type="ARBA" id="ARBA00022759"/>
    </source>
</evidence>
<reference evidence="7 8" key="1">
    <citation type="journal article" date="2014" name="Int. J. Syst. Evol. Microbiol.">
        <title>Nitrososphaera viennensis gen. nov., sp. nov., an aerobic and mesophilic, ammonia-oxidizing archaeon from soil and a member of the archaeal phylum Thaumarchaeota.</title>
        <authorList>
            <person name="Stieglmeier M."/>
            <person name="Klingl A."/>
            <person name="Alves R.J."/>
            <person name="Rittmann S.K."/>
            <person name="Melcher M."/>
            <person name="Leisch N."/>
            <person name="Schleper C."/>
        </authorList>
    </citation>
    <scope>NUCLEOTIDE SEQUENCE [LARGE SCALE GENOMIC DNA]</scope>
    <source>
        <strain evidence="7">EN76</strain>
    </source>
</reference>
<evidence type="ECO:0000256" key="6">
    <source>
        <dbReference type="HAMAP-Rule" id="MF_00754"/>
    </source>
</evidence>
<comment type="function">
    <text evidence="6">Part of ribonuclease P, a protein complex that generates mature tRNA molecules by cleaving their 5'-ends.</text>
</comment>
<dbReference type="Proteomes" id="UP000027093">
    <property type="component" value="Chromosome"/>
</dbReference>
<keyword evidence="1 6" id="KW-0963">Cytoplasm</keyword>
<protein>
    <recommendedName>
        <fullName evidence="6">Ribonuclease P protein component 1</fullName>
        <shortName evidence="6">RNase P component 1</shortName>
        <ecNumber evidence="6">3.1.26.5</ecNumber>
    </recommendedName>
    <alternativeName>
        <fullName evidence="6">Rpp29</fullName>
    </alternativeName>
</protein>
<comment type="subcellular location">
    <subcellularLocation>
        <location evidence="6">Cytoplasm</location>
    </subcellularLocation>
</comment>
<dbReference type="AlphaFoldDB" id="A0A060HM98"/>
<comment type="subunit">
    <text evidence="6">Consists of a catalytic RNA component and at least 4-5 protein subunits.</text>
</comment>
<dbReference type="InterPro" id="IPR002730">
    <property type="entry name" value="Rpp29/RNP1"/>
</dbReference>
<evidence type="ECO:0000313" key="8">
    <source>
        <dbReference type="Proteomes" id="UP000027093"/>
    </source>
</evidence>
<dbReference type="GO" id="GO:0004526">
    <property type="term" value="F:ribonuclease P activity"/>
    <property type="evidence" value="ECO:0007669"/>
    <property type="project" value="UniProtKB-UniRule"/>
</dbReference>
<sequence length="105" mass="11236">MRAYSRYSTKGRPRRSSMITATNILAHELIGLDAKIIETTNAALSGLAGTIVFETKNTLAIRSGSATKIIPKAAAKKIKIATQNGACFISGSSMIARPEDRISRL</sequence>